<evidence type="ECO:0000259" key="9">
    <source>
        <dbReference type="PROSITE" id="PS50052"/>
    </source>
</evidence>
<dbReference type="FunFam" id="2.30.42.10:FF:000001">
    <property type="entry name" value="Disks large homolog 1 isoform 2"/>
    <property type="match status" value="1"/>
</dbReference>
<dbReference type="Pfam" id="PF00625">
    <property type="entry name" value="Guanylate_kin"/>
    <property type="match status" value="1"/>
</dbReference>
<feature type="domain" description="PDZ" evidence="10">
    <location>
        <begin position="159"/>
        <end position="246"/>
    </location>
</feature>
<reference evidence="11" key="2">
    <citation type="submission" date="2025-08" db="UniProtKB">
        <authorList>
            <consortium name="Ensembl"/>
        </authorList>
    </citation>
    <scope>IDENTIFICATION</scope>
</reference>
<organism evidence="11 12">
    <name type="scientific">Echeneis naucrates</name>
    <name type="common">Live sharksucker</name>
    <dbReference type="NCBI Taxonomy" id="173247"/>
    <lineage>
        <taxon>Eukaryota</taxon>
        <taxon>Metazoa</taxon>
        <taxon>Chordata</taxon>
        <taxon>Craniata</taxon>
        <taxon>Vertebrata</taxon>
        <taxon>Euteleostomi</taxon>
        <taxon>Actinopterygii</taxon>
        <taxon>Neopterygii</taxon>
        <taxon>Teleostei</taxon>
        <taxon>Neoteleostei</taxon>
        <taxon>Acanthomorphata</taxon>
        <taxon>Carangaria</taxon>
        <taxon>Carangiformes</taxon>
        <taxon>Echeneidae</taxon>
        <taxon>Echeneis</taxon>
    </lineage>
</organism>
<reference evidence="11" key="1">
    <citation type="submission" date="2021-04" db="EMBL/GenBank/DDBJ databases">
        <authorList>
            <consortium name="Wellcome Sanger Institute Data Sharing"/>
        </authorList>
    </citation>
    <scope>NUCLEOTIDE SEQUENCE [LARGE SCALE GENOMIC DNA]</scope>
</reference>
<dbReference type="InterPro" id="IPR008145">
    <property type="entry name" value="GK/Ca_channel_bsu"/>
</dbReference>
<evidence type="ECO:0000256" key="3">
    <source>
        <dbReference type="ARBA" id="ARBA00022443"/>
    </source>
</evidence>
<feature type="domain" description="PDZ" evidence="10">
    <location>
        <begin position="323"/>
        <end position="404"/>
    </location>
</feature>
<dbReference type="GO" id="GO:0016323">
    <property type="term" value="C:basolateral plasma membrane"/>
    <property type="evidence" value="ECO:0007669"/>
    <property type="project" value="TreeGrafter"/>
</dbReference>
<dbReference type="Gene3D" id="2.30.42.10">
    <property type="match status" value="3"/>
</dbReference>
<dbReference type="PANTHER" id="PTHR23119">
    <property type="entry name" value="DISCS LARGE"/>
    <property type="match status" value="1"/>
</dbReference>
<keyword evidence="3 6" id="KW-0728">SH3 domain</keyword>
<sequence length="738" mass="81424">MKQAEAAPPSSPIIPVIPISPIPAETAIIPATSQANPPPVVVNADSLDTPPYVNGTEADYEYEEITLERGNSGLGFSIAGGTDNPHIGEDPSIFITKVIPGGAAAQDGRLRVNDVILRVNEVDVRDVTHSRAVEALKEAGSLVRLYVRRRKPVSEKVMEIKLVKGPKGLGFSIAGGVGNQHIPGDNSIYVTKIIEGGAAHKDGRLQIGDKLLAVNSACLEEVSHEHAVTALKNTPDVVYLKVAKPHSVFMNDSFAPPDLTNSYSQHIENHISTPNFLSQTLPPPASSGRYSPTPKSMLGDDDVTRSKVNLSRFGSCNPQEPRKVVLHRGATGLGFNIVGGEDGEGIFISFILAGGPADLCGELRKGDRLVSVNGVDLRNATHEQAAAALKNAGQTVTIMAHYRPEEYSRFEAKIHDLREQMMNSSISSGSGSLRTSQKRSLYVRALFDYDKTRDSGLPSQGLNFKFGDILHVVNASDDEWWQARQLTAQGEVEEVGVIPSKRRVEKKERARLKTVKFNAKSRDRGVIQVLLWTGSLLTSLILLTVSYTRPVIILGPMKDRINDDLISEFPDKFGSCVPHTTRPKRDYEVDGRDYHFVVSREQMEKDIQDHKFIEAGQYNNHLYGTSVQSVREVAEKGKHCILDVSGNAIKRLQLAQLHPIAIFIKPKSVENIMEMNKRLTEEQGRKTFDRATKLEQEFTEHFTAIVQGDTLEEIYEQVKQIIEEQSGPFIWVQSKEKL</sequence>
<evidence type="ECO:0000256" key="4">
    <source>
        <dbReference type="ARBA" id="ARBA00022737"/>
    </source>
</evidence>
<dbReference type="CDD" id="cd00071">
    <property type="entry name" value="GMPK"/>
    <property type="match status" value="1"/>
</dbReference>
<name>A0A665V0D2_ECHNA</name>
<evidence type="ECO:0000256" key="7">
    <source>
        <dbReference type="SAM" id="MobiDB-lite"/>
    </source>
</evidence>
<dbReference type="Gene3D" id="3.40.50.300">
    <property type="entry name" value="P-loop containing nucleotide triphosphate hydrolases"/>
    <property type="match status" value="1"/>
</dbReference>
<comment type="subcellular location">
    <subcellularLocation>
        <location evidence="1">Membrane</location>
        <topology evidence="1">Peripheral membrane protein</topology>
    </subcellularLocation>
</comment>
<evidence type="ECO:0000259" key="8">
    <source>
        <dbReference type="PROSITE" id="PS50002"/>
    </source>
</evidence>
<dbReference type="GO" id="GO:0098609">
    <property type="term" value="P:cell-cell adhesion"/>
    <property type="evidence" value="ECO:0007669"/>
    <property type="project" value="TreeGrafter"/>
</dbReference>
<dbReference type="FunFam" id="2.30.42.10:FF:000049">
    <property type="entry name" value="disks large homolog 1 isoform X1"/>
    <property type="match status" value="1"/>
</dbReference>
<proteinExistence type="inferred from homology"/>
<dbReference type="CDD" id="cd06723">
    <property type="entry name" value="PDZ1_Dlg1-2-4-like"/>
    <property type="match status" value="1"/>
</dbReference>
<dbReference type="GO" id="GO:0007268">
    <property type="term" value="P:chemical synaptic transmission"/>
    <property type="evidence" value="ECO:0007669"/>
    <property type="project" value="InterPro"/>
</dbReference>
<dbReference type="FunFam" id="3.30.63.10:FF:000001">
    <property type="entry name" value="Disks large homolog 1 isoform 2"/>
    <property type="match status" value="1"/>
</dbReference>
<dbReference type="Pfam" id="PF10600">
    <property type="entry name" value="PDZ_assoc"/>
    <property type="match status" value="1"/>
</dbReference>
<keyword evidence="5" id="KW-0472">Membrane</keyword>
<dbReference type="Pfam" id="PF10608">
    <property type="entry name" value="MAGUK_N_PEST"/>
    <property type="match status" value="1"/>
</dbReference>
<dbReference type="PROSITE" id="PS50106">
    <property type="entry name" value="PDZ"/>
    <property type="match status" value="3"/>
</dbReference>
<comment type="similarity">
    <text evidence="2">Belongs to the MAGUK family.</text>
</comment>
<dbReference type="GO" id="GO:0035255">
    <property type="term" value="F:ionotropic glutamate receptor binding"/>
    <property type="evidence" value="ECO:0007669"/>
    <property type="project" value="TreeGrafter"/>
</dbReference>
<evidence type="ECO:0000259" key="10">
    <source>
        <dbReference type="PROSITE" id="PS50106"/>
    </source>
</evidence>
<feature type="domain" description="PDZ" evidence="10">
    <location>
        <begin position="64"/>
        <end position="151"/>
    </location>
</feature>
<dbReference type="InterPro" id="IPR036034">
    <property type="entry name" value="PDZ_sf"/>
</dbReference>
<gene>
    <name evidence="11" type="primary">dlg1b</name>
</gene>
<dbReference type="InterPro" id="IPR016313">
    <property type="entry name" value="DLG1-like"/>
</dbReference>
<dbReference type="FunFam" id="2.30.30.40:FF:000058">
    <property type="entry name" value="Disks large homolog 1 isoform X1"/>
    <property type="match status" value="1"/>
</dbReference>
<evidence type="ECO:0000256" key="5">
    <source>
        <dbReference type="ARBA" id="ARBA00023136"/>
    </source>
</evidence>
<protein>
    <submittedName>
        <fullName evidence="11">Discs, large homolog 1 (Drosophila)</fullName>
    </submittedName>
</protein>
<dbReference type="AlphaFoldDB" id="A0A665V0D2"/>
<dbReference type="CDD" id="cd12031">
    <property type="entry name" value="SH3_DLG1"/>
    <property type="match status" value="1"/>
</dbReference>
<dbReference type="PIRSF" id="PIRSF001741">
    <property type="entry name" value="MAGUK_DLGH"/>
    <property type="match status" value="1"/>
</dbReference>
<dbReference type="InterPro" id="IPR027417">
    <property type="entry name" value="P-loop_NTPase"/>
</dbReference>
<dbReference type="GO" id="GO:0043113">
    <property type="term" value="P:receptor clustering"/>
    <property type="evidence" value="ECO:0007669"/>
    <property type="project" value="TreeGrafter"/>
</dbReference>
<dbReference type="CDD" id="cd06724">
    <property type="entry name" value="PDZ2_Dlg1-2-4-like"/>
    <property type="match status" value="1"/>
</dbReference>
<dbReference type="InterPro" id="IPR050614">
    <property type="entry name" value="Synaptic_Scaffolding_LAP-MAGUK"/>
</dbReference>
<dbReference type="SUPFAM" id="SSF50044">
    <property type="entry name" value="SH3-domain"/>
    <property type="match status" value="1"/>
</dbReference>
<dbReference type="PANTHER" id="PTHR23119:SF5">
    <property type="entry name" value="DISKS LARGE HOMOLOG 1"/>
    <property type="match status" value="1"/>
</dbReference>
<dbReference type="SMART" id="SM00326">
    <property type="entry name" value="SH3"/>
    <property type="match status" value="1"/>
</dbReference>
<dbReference type="InterPro" id="IPR019583">
    <property type="entry name" value="DLG1-4_PDZ_assoc"/>
</dbReference>
<dbReference type="GO" id="GO:0045197">
    <property type="term" value="P:establishment or maintenance of epithelial cell apical/basal polarity"/>
    <property type="evidence" value="ECO:0007669"/>
    <property type="project" value="TreeGrafter"/>
</dbReference>
<dbReference type="GO" id="GO:0098839">
    <property type="term" value="C:postsynaptic density membrane"/>
    <property type="evidence" value="ECO:0007669"/>
    <property type="project" value="TreeGrafter"/>
</dbReference>
<dbReference type="GO" id="GO:0019901">
    <property type="term" value="F:protein kinase binding"/>
    <property type="evidence" value="ECO:0007669"/>
    <property type="project" value="TreeGrafter"/>
</dbReference>
<feature type="region of interest" description="Disordered" evidence="7">
    <location>
        <begin position="274"/>
        <end position="301"/>
    </location>
</feature>
<dbReference type="SMART" id="SM01277">
    <property type="entry name" value="MAGUK_N_PEST"/>
    <property type="match status" value="1"/>
</dbReference>
<dbReference type="GO" id="GO:0043005">
    <property type="term" value="C:neuron projection"/>
    <property type="evidence" value="ECO:0007669"/>
    <property type="project" value="InterPro"/>
</dbReference>
<dbReference type="SUPFAM" id="SSF50156">
    <property type="entry name" value="PDZ domain-like"/>
    <property type="match status" value="3"/>
</dbReference>
<reference evidence="11" key="3">
    <citation type="submission" date="2025-09" db="UniProtKB">
        <authorList>
            <consortium name="Ensembl"/>
        </authorList>
    </citation>
    <scope>IDENTIFICATION</scope>
</reference>
<dbReference type="SMART" id="SM00072">
    <property type="entry name" value="GuKc"/>
    <property type="match status" value="1"/>
</dbReference>
<feature type="domain" description="SH3" evidence="8">
    <location>
        <begin position="438"/>
        <end position="508"/>
    </location>
</feature>
<dbReference type="GO" id="GO:0097120">
    <property type="term" value="P:receptor localization to synapse"/>
    <property type="evidence" value="ECO:0007669"/>
    <property type="project" value="TreeGrafter"/>
</dbReference>
<dbReference type="GO" id="GO:0099072">
    <property type="term" value="P:regulation of postsynaptic membrane neurotransmitter receptor levels"/>
    <property type="evidence" value="ECO:0007669"/>
    <property type="project" value="TreeGrafter"/>
</dbReference>
<dbReference type="InterPro" id="IPR036028">
    <property type="entry name" value="SH3-like_dom_sf"/>
</dbReference>
<dbReference type="Gene3D" id="3.30.63.10">
    <property type="entry name" value="Guanylate Kinase phosphate binding domain"/>
    <property type="match status" value="1"/>
</dbReference>
<dbReference type="PROSITE" id="PS50052">
    <property type="entry name" value="GUANYLATE_KINASE_2"/>
    <property type="match status" value="1"/>
</dbReference>
<dbReference type="Ensembl" id="ENSENLT00000025829.1">
    <property type="protein sequence ID" value="ENSENLP00000025029.1"/>
    <property type="gene ID" value="ENSENLG00000010148.1"/>
</dbReference>
<dbReference type="Proteomes" id="UP000472264">
    <property type="component" value="Chromosome 17"/>
</dbReference>
<dbReference type="Pfam" id="PF00018">
    <property type="entry name" value="SH3_1"/>
    <property type="match status" value="1"/>
</dbReference>
<dbReference type="Pfam" id="PF00595">
    <property type="entry name" value="PDZ"/>
    <property type="match status" value="3"/>
</dbReference>
<dbReference type="PROSITE" id="PS00856">
    <property type="entry name" value="GUANYLATE_KINASE_1"/>
    <property type="match status" value="1"/>
</dbReference>
<dbReference type="GO" id="GO:0031594">
    <property type="term" value="C:neuromuscular junction"/>
    <property type="evidence" value="ECO:0007669"/>
    <property type="project" value="InterPro"/>
</dbReference>
<evidence type="ECO:0000313" key="12">
    <source>
        <dbReference type="Proteomes" id="UP000472264"/>
    </source>
</evidence>
<dbReference type="SUPFAM" id="SSF52540">
    <property type="entry name" value="P-loop containing nucleoside triphosphate hydrolases"/>
    <property type="match status" value="1"/>
</dbReference>
<keyword evidence="12" id="KW-1185">Reference proteome</keyword>
<dbReference type="InterPro" id="IPR020590">
    <property type="entry name" value="Guanylate_kinase_CS"/>
</dbReference>
<evidence type="ECO:0000256" key="2">
    <source>
        <dbReference type="ARBA" id="ARBA00007014"/>
    </source>
</evidence>
<keyword evidence="4" id="KW-0677">Repeat</keyword>
<evidence type="ECO:0000313" key="11">
    <source>
        <dbReference type="Ensembl" id="ENSENLP00000025029.1"/>
    </source>
</evidence>
<evidence type="ECO:0000256" key="6">
    <source>
        <dbReference type="PROSITE-ProRule" id="PRU00192"/>
    </source>
</evidence>
<dbReference type="InterPro" id="IPR019590">
    <property type="entry name" value="DLG1_PEST_dom"/>
</dbReference>
<dbReference type="InterPro" id="IPR001478">
    <property type="entry name" value="PDZ"/>
</dbReference>
<dbReference type="CDD" id="cd06795">
    <property type="entry name" value="PDZ3_Dlg1-2-4-like"/>
    <property type="match status" value="1"/>
</dbReference>
<accession>A0A665V0D2</accession>
<dbReference type="PROSITE" id="PS50002">
    <property type="entry name" value="SH3"/>
    <property type="match status" value="1"/>
</dbReference>
<dbReference type="Gene3D" id="2.30.30.40">
    <property type="entry name" value="SH3 Domains"/>
    <property type="match status" value="1"/>
</dbReference>
<dbReference type="InterPro" id="IPR001452">
    <property type="entry name" value="SH3_domain"/>
</dbReference>
<dbReference type="SMART" id="SM00228">
    <property type="entry name" value="PDZ"/>
    <property type="match status" value="3"/>
</dbReference>
<dbReference type="FunFam" id="3.40.50.300:FF:001402">
    <property type="entry name" value="Discs, large homolog 3 (Drosophila)"/>
    <property type="match status" value="1"/>
</dbReference>
<feature type="domain" description="Guanylate kinase-like" evidence="9">
    <location>
        <begin position="548"/>
        <end position="723"/>
    </location>
</feature>
<dbReference type="FunFam" id="2.30.42.10:FF:000002">
    <property type="entry name" value="Disks large homolog 4 isoform 2"/>
    <property type="match status" value="1"/>
</dbReference>
<evidence type="ECO:0000256" key="1">
    <source>
        <dbReference type="ARBA" id="ARBA00004170"/>
    </source>
</evidence>
<dbReference type="InterPro" id="IPR008144">
    <property type="entry name" value="Guanylate_kin-like_dom"/>
</dbReference>